<feature type="compositionally biased region" description="Basic and acidic residues" evidence="2">
    <location>
        <begin position="273"/>
        <end position="285"/>
    </location>
</feature>
<gene>
    <name evidence="4" type="ORF">ALP52_00587</name>
</gene>
<evidence type="ECO:0000259" key="3">
    <source>
        <dbReference type="Pfam" id="PF11740"/>
    </source>
</evidence>
<dbReference type="Pfam" id="PF11740">
    <property type="entry name" value="KfrA_N"/>
    <property type="match status" value="1"/>
</dbReference>
<reference evidence="4 5" key="1">
    <citation type="submission" date="2018-08" db="EMBL/GenBank/DDBJ databases">
        <title>Recombination of ecologically and evolutionarily significant loci maintains genetic cohesion in the Pseudomonas syringae species complex.</title>
        <authorList>
            <person name="Dillon M."/>
            <person name="Thakur S."/>
            <person name="Almeida R.N.D."/>
            <person name="Weir B.S."/>
            <person name="Guttman D.S."/>
        </authorList>
    </citation>
    <scope>NUCLEOTIDE SEQUENCE [LARGE SCALE GENOMIC DNA]</scope>
    <source>
        <strain evidence="4 5">ICMP 6941</strain>
    </source>
</reference>
<organism evidence="4 5">
    <name type="scientific">Pseudomonas amygdali pv. mori</name>
    <dbReference type="NCBI Taxonomy" id="34065"/>
    <lineage>
        <taxon>Bacteria</taxon>
        <taxon>Pseudomonadati</taxon>
        <taxon>Pseudomonadota</taxon>
        <taxon>Gammaproteobacteria</taxon>
        <taxon>Pseudomonadales</taxon>
        <taxon>Pseudomonadaceae</taxon>
        <taxon>Pseudomonas</taxon>
        <taxon>Pseudomonas amygdali</taxon>
    </lineage>
</organism>
<keyword evidence="1" id="KW-0175">Coiled coil</keyword>
<dbReference type="AlphaFoldDB" id="A0A3M5JCX3"/>
<dbReference type="RefSeq" id="WP_122322241.1">
    <property type="nucleotide sequence ID" value="NZ_RBTD01000214.1"/>
</dbReference>
<dbReference type="Proteomes" id="UP000276194">
    <property type="component" value="Unassembled WGS sequence"/>
</dbReference>
<proteinExistence type="predicted"/>
<evidence type="ECO:0000313" key="5">
    <source>
        <dbReference type="Proteomes" id="UP000276194"/>
    </source>
</evidence>
<protein>
    <submittedName>
        <fullName evidence="4">Capsule polysaccharide export protein</fullName>
    </submittedName>
</protein>
<evidence type="ECO:0000256" key="2">
    <source>
        <dbReference type="SAM" id="MobiDB-lite"/>
    </source>
</evidence>
<feature type="domain" description="KfrA N-terminal DNA-binding" evidence="3">
    <location>
        <begin position="6"/>
        <end position="116"/>
    </location>
</feature>
<dbReference type="EMBL" id="RBTD01000214">
    <property type="protein sequence ID" value="RMT20456.1"/>
    <property type="molecule type" value="Genomic_DNA"/>
</dbReference>
<feature type="coiled-coil region" evidence="1">
    <location>
        <begin position="81"/>
        <end position="168"/>
    </location>
</feature>
<comment type="caution">
    <text evidence="4">The sequence shown here is derived from an EMBL/GenBank/DDBJ whole genome shotgun (WGS) entry which is preliminary data.</text>
</comment>
<accession>A0A3M5JCX3</accession>
<feature type="region of interest" description="Disordered" evidence="2">
    <location>
        <begin position="273"/>
        <end position="296"/>
    </location>
</feature>
<sequence>MALVSFETVAAAAEAISKDGGKPSVRSVIAQLGGGSPNSVLPLLNEWKAGRVAVRSSDIELDPRIGQIIAELVRNASDQAARSAEERAADVQADAETVAEAGREAESLVQALENQLAQAHLAIAGKERALEDVQAAAGIEAKNSQDRITALQQQLDEERDRADLAVQAVAKAEVRLELIPGLQSEIERLKPFEQQAAVLTANLEASRSVSNDLQGRLAEALADSKAAHADLEKSRGAEQSLRAKLDAALHEIEGLKSNLVEVKRDLTEARHDVKDARAEAKEARAEAGIQQQKKGE</sequence>
<evidence type="ECO:0000313" key="4">
    <source>
        <dbReference type="EMBL" id="RMT20456.1"/>
    </source>
</evidence>
<dbReference type="InterPro" id="IPR021104">
    <property type="entry name" value="KfrA_DNA-bd_N"/>
</dbReference>
<evidence type="ECO:0000256" key="1">
    <source>
        <dbReference type="SAM" id="Coils"/>
    </source>
</evidence>
<name>A0A3M5JCX3_PSEA0</name>